<reference evidence="2" key="1">
    <citation type="submission" date="2022-11" db="UniProtKB">
        <authorList>
            <consortium name="WormBaseParasite"/>
        </authorList>
    </citation>
    <scope>IDENTIFICATION</scope>
</reference>
<sequence>MQPGGGPKRGPQGLRAGRQKKNYVCEYCKRVFTKGYNLQIHRRTHTDERPFSCTVCNKAFRRQDHLRDHQFIHAKEKPYICSVCNKGFCQSRTMESHKMSTHGIAPKPKKIGQKTQESQIFPAFPTQLSFNQMMNIASAMTAIKIQSPDSADKNDSDNTTTTESSLNSSSTFSRESSPVIDP</sequence>
<name>A0AC34QTN6_9BILA</name>
<dbReference type="Proteomes" id="UP000887576">
    <property type="component" value="Unplaced"/>
</dbReference>
<protein>
    <submittedName>
        <fullName evidence="2">C2H2-type domain-containing protein</fullName>
    </submittedName>
</protein>
<evidence type="ECO:0000313" key="1">
    <source>
        <dbReference type="Proteomes" id="UP000887576"/>
    </source>
</evidence>
<organism evidence="1 2">
    <name type="scientific">Panagrolaimus sp. JU765</name>
    <dbReference type="NCBI Taxonomy" id="591449"/>
    <lineage>
        <taxon>Eukaryota</taxon>
        <taxon>Metazoa</taxon>
        <taxon>Ecdysozoa</taxon>
        <taxon>Nematoda</taxon>
        <taxon>Chromadorea</taxon>
        <taxon>Rhabditida</taxon>
        <taxon>Tylenchina</taxon>
        <taxon>Panagrolaimomorpha</taxon>
        <taxon>Panagrolaimoidea</taxon>
        <taxon>Panagrolaimidae</taxon>
        <taxon>Panagrolaimus</taxon>
    </lineage>
</organism>
<dbReference type="WBParaSite" id="JU765_v2.g19156.t1">
    <property type="protein sequence ID" value="JU765_v2.g19156.t1"/>
    <property type="gene ID" value="JU765_v2.g19156"/>
</dbReference>
<accession>A0AC34QTN6</accession>
<proteinExistence type="predicted"/>
<evidence type="ECO:0000313" key="2">
    <source>
        <dbReference type="WBParaSite" id="JU765_v2.g19156.t1"/>
    </source>
</evidence>